<evidence type="ECO:0000259" key="7">
    <source>
        <dbReference type="PROSITE" id="PS50113"/>
    </source>
</evidence>
<dbReference type="PANTHER" id="PTHR43304">
    <property type="entry name" value="PHYTOCHROME-LIKE PROTEIN CPH1"/>
    <property type="match status" value="1"/>
</dbReference>
<dbReference type="PROSITE" id="PS50113">
    <property type="entry name" value="PAC"/>
    <property type="match status" value="1"/>
</dbReference>
<dbReference type="InterPro" id="IPR000700">
    <property type="entry name" value="PAS-assoc_C"/>
</dbReference>
<dbReference type="SMART" id="SM00091">
    <property type="entry name" value="PAS"/>
    <property type="match status" value="2"/>
</dbReference>
<evidence type="ECO:0000313" key="9">
    <source>
        <dbReference type="Proteomes" id="UP000287188"/>
    </source>
</evidence>
<dbReference type="Pfam" id="PF13188">
    <property type="entry name" value="PAS_8"/>
    <property type="match status" value="1"/>
</dbReference>
<feature type="domain" description="PAS" evidence="6">
    <location>
        <begin position="13"/>
        <end position="50"/>
    </location>
</feature>
<sequence>MVTTKEERIYREGKEEFYALIDALPQLIWVIRPDGSVVYTNQSWRDYSGWPTPYSCESEHHRLNGQQPVLDRLHTRCHANMLSNYAFWPQNLHPEDREHDLMLRRQAFATGEPYSVEYRLRDGRSGAYRWFLAQVAPHRNEAGDILLWMVSCTNIDDQKQKEERLHHSQECVDLLLNSSIVGVTIAEGENFIDANDTFLHMTGYNRQDLREGRMNWRCMTPPEHLAHTHQAHQELETRNYMTPFEKEYICKDGSRLPVVIGAVTLPTNSSRHIAFVLDNSARKELEQRKDTFLGMVSHELKTRSRL</sequence>
<comment type="caution">
    <text evidence="8">The sequence shown here is derived from an EMBL/GenBank/DDBJ whole genome shotgun (WGS) entry which is preliminary data.</text>
</comment>
<dbReference type="EC" id="2.7.13.3" evidence="2"/>
<keyword evidence="9" id="KW-1185">Reference proteome</keyword>
<evidence type="ECO:0000259" key="6">
    <source>
        <dbReference type="PROSITE" id="PS50112"/>
    </source>
</evidence>
<evidence type="ECO:0000313" key="8">
    <source>
        <dbReference type="EMBL" id="GCE19712.1"/>
    </source>
</evidence>
<protein>
    <recommendedName>
        <fullName evidence="2">histidine kinase</fullName>
        <ecNumber evidence="2">2.7.13.3</ecNumber>
    </recommendedName>
</protein>
<organism evidence="8 9">
    <name type="scientific">Dictyobacter kobayashii</name>
    <dbReference type="NCBI Taxonomy" id="2014872"/>
    <lineage>
        <taxon>Bacteria</taxon>
        <taxon>Bacillati</taxon>
        <taxon>Chloroflexota</taxon>
        <taxon>Ktedonobacteria</taxon>
        <taxon>Ktedonobacterales</taxon>
        <taxon>Dictyobacteraceae</taxon>
        <taxon>Dictyobacter</taxon>
    </lineage>
</organism>
<dbReference type="EMBL" id="BIFS01000001">
    <property type="protein sequence ID" value="GCE19712.1"/>
    <property type="molecule type" value="Genomic_DNA"/>
</dbReference>
<feature type="domain" description="PAC" evidence="7">
    <location>
        <begin position="114"/>
        <end position="167"/>
    </location>
</feature>
<keyword evidence="5" id="KW-0418">Kinase</keyword>
<keyword evidence="4" id="KW-0808">Transferase</keyword>
<comment type="catalytic activity">
    <reaction evidence="1">
        <text>ATP + protein L-histidine = ADP + protein N-phospho-L-histidine.</text>
        <dbReference type="EC" id="2.7.13.3"/>
    </reaction>
</comment>
<dbReference type="RefSeq" id="WP_161977411.1">
    <property type="nucleotide sequence ID" value="NZ_BIFS01000001.1"/>
</dbReference>
<dbReference type="InterPro" id="IPR013655">
    <property type="entry name" value="PAS_fold_3"/>
</dbReference>
<dbReference type="InterPro" id="IPR000014">
    <property type="entry name" value="PAS"/>
</dbReference>
<gene>
    <name evidence="8" type="ORF">KDK_35120</name>
</gene>
<dbReference type="SMART" id="SM00086">
    <property type="entry name" value="PAC"/>
    <property type="match status" value="2"/>
</dbReference>
<name>A0A402AKR5_9CHLR</name>
<dbReference type="Proteomes" id="UP000287188">
    <property type="component" value="Unassembled WGS sequence"/>
</dbReference>
<dbReference type="InterPro" id="IPR052162">
    <property type="entry name" value="Sensor_kinase/Photoreceptor"/>
</dbReference>
<dbReference type="SUPFAM" id="SSF55785">
    <property type="entry name" value="PYP-like sensor domain (PAS domain)"/>
    <property type="match status" value="2"/>
</dbReference>
<proteinExistence type="predicted"/>
<evidence type="ECO:0000256" key="1">
    <source>
        <dbReference type="ARBA" id="ARBA00000085"/>
    </source>
</evidence>
<accession>A0A402AKR5</accession>
<dbReference type="CDD" id="cd00130">
    <property type="entry name" value="PAS"/>
    <property type="match status" value="2"/>
</dbReference>
<dbReference type="Gene3D" id="3.30.450.20">
    <property type="entry name" value="PAS domain"/>
    <property type="match status" value="2"/>
</dbReference>
<dbReference type="Pfam" id="PF08447">
    <property type="entry name" value="PAS_3"/>
    <property type="match status" value="2"/>
</dbReference>
<keyword evidence="3" id="KW-0597">Phosphoprotein</keyword>
<evidence type="ECO:0000256" key="4">
    <source>
        <dbReference type="ARBA" id="ARBA00022679"/>
    </source>
</evidence>
<evidence type="ECO:0000256" key="3">
    <source>
        <dbReference type="ARBA" id="ARBA00022553"/>
    </source>
</evidence>
<dbReference type="NCBIfam" id="TIGR00229">
    <property type="entry name" value="sensory_box"/>
    <property type="match status" value="2"/>
</dbReference>
<dbReference type="PROSITE" id="PS50112">
    <property type="entry name" value="PAS"/>
    <property type="match status" value="1"/>
</dbReference>
<evidence type="ECO:0000256" key="5">
    <source>
        <dbReference type="ARBA" id="ARBA00022777"/>
    </source>
</evidence>
<dbReference type="InterPro" id="IPR001610">
    <property type="entry name" value="PAC"/>
</dbReference>
<dbReference type="PANTHER" id="PTHR43304:SF1">
    <property type="entry name" value="PAC DOMAIN-CONTAINING PROTEIN"/>
    <property type="match status" value="1"/>
</dbReference>
<dbReference type="AlphaFoldDB" id="A0A402AKR5"/>
<dbReference type="InterPro" id="IPR035965">
    <property type="entry name" value="PAS-like_dom_sf"/>
</dbReference>
<evidence type="ECO:0000256" key="2">
    <source>
        <dbReference type="ARBA" id="ARBA00012438"/>
    </source>
</evidence>
<dbReference type="GO" id="GO:0004673">
    <property type="term" value="F:protein histidine kinase activity"/>
    <property type="evidence" value="ECO:0007669"/>
    <property type="project" value="UniProtKB-EC"/>
</dbReference>
<reference evidence="9" key="1">
    <citation type="submission" date="2018-12" db="EMBL/GenBank/DDBJ databases">
        <title>Tengunoibacter tsumagoiensis gen. nov., sp. nov., Dictyobacter kobayashii sp. nov., D. alpinus sp. nov., and D. joshuensis sp. nov. and description of Dictyobacteraceae fam. nov. within the order Ktedonobacterales isolated from Tengu-no-mugimeshi.</title>
        <authorList>
            <person name="Wang C.M."/>
            <person name="Zheng Y."/>
            <person name="Sakai Y."/>
            <person name="Toyoda A."/>
            <person name="Minakuchi Y."/>
            <person name="Abe K."/>
            <person name="Yokota A."/>
            <person name="Yabe S."/>
        </authorList>
    </citation>
    <scope>NUCLEOTIDE SEQUENCE [LARGE SCALE GENOMIC DNA]</scope>
    <source>
        <strain evidence="9">Uno11</strain>
    </source>
</reference>